<dbReference type="Gene3D" id="1.10.3210.10">
    <property type="entry name" value="Hypothetical protein af1432"/>
    <property type="match status" value="1"/>
</dbReference>
<evidence type="ECO:0000256" key="6">
    <source>
        <dbReference type="ARBA" id="ARBA00022490"/>
    </source>
</evidence>
<comment type="cofactor">
    <cofactor evidence="12 13">
        <name>Fe cation</name>
        <dbReference type="ChEBI" id="CHEBI:24875"/>
    </cofactor>
    <text evidence="12 13">Binds 2 iron ions per subunit.</text>
</comment>
<dbReference type="Proteomes" id="UP001211065">
    <property type="component" value="Unassembled WGS sequence"/>
</dbReference>
<evidence type="ECO:0000256" key="7">
    <source>
        <dbReference type="ARBA" id="ARBA00022723"/>
    </source>
</evidence>
<dbReference type="EC" id="1.13.99.1" evidence="4 13"/>
<evidence type="ECO:0000256" key="1">
    <source>
        <dbReference type="ARBA" id="ARBA00004496"/>
    </source>
</evidence>
<reference evidence="14" key="1">
    <citation type="submission" date="2020-05" db="EMBL/GenBank/DDBJ databases">
        <title>Phylogenomic resolution of chytrid fungi.</title>
        <authorList>
            <person name="Stajich J.E."/>
            <person name="Amses K."/>
            <person name="Simmons R."/>
            <person name="Seto K."/>
            <person name="Myers J."/>
            <person name="Bonds A."/>
            <person name="Quandt C.A."/>
            <person name="Barry K."/>
            <person name="Liu P."/>
            <person name="Grigoriev I."/>
            <person name="Longcore J.E."/>
            <person name="James T.Y."/>
        </authorList>
    </citation>
    <scope>NUCLEOTIDE SEQUENCE</scope>
    <source>
        <strain evidence="14">JEL0476</strain>
    </source>
</reference>
<feature type="non-terminal residue" evidence="14">
    <location>
        <position position="216"/>
    </location>
</feature>
<feature type="binding site" evidence="12">
    <location>
        <position position="139"/>
    </location>
    <ligand>
        <name>Fe cation</name>
        <dbReference type="ChEBI" id="CHEBI:24875"/>
        <label>1</label>
    </ligand>
</feature>
<evidence type="ECO:0000256" key="11">
    <source>
        <dbReference type="ARBA" id="ARBA00048271"/>
    </source>
</evidence>
<evidence type="ECO:0000256" key="3">
    <source>
        <dbReference type="ARBA" id="ARBA00005286"/>
    </source>
</evidence>
<dbReference type="InterPro" id="IPR007828">
    <property type="entry name" value="Inositol_oxygenase"/>
</dbReference>
<feature type="binding site" evidence="12">
    <location>
        <position position="195"/>
    </location>
    <ligand>
        <name>Fe cation</name>
        <dbReference type="ChEBI" id="CHEBI:24875"/>
        <label>1</label>
    </ligand>
</feature>
<dbReference type="SUPFAM" id="SSF109604">
    <property type="entry name" value="HD-domain/PDEase-like"/>
    <property type="match status" value="1"/>
</dbReference>
<dbReference type="PANTHER" id="PTHR12588">
    <property type="entry name" value="MYOINOSITOL OXYGENASE"/>
    <property type="match status" value="1"/>
</dbReference>
<keyword evidence="8 13" id="KW-0560">Oxidoreductase</keyword>
<evidence type="ECO:0000256" key="9">
    <source>
        <dbReference type="ARBA" id="ARBA00023004"/>
    </source>
</evidence>
<dbReference type="GO" id="GO:0050113">
    <property type="term" value="F:inositol oxygenase activity"/>
    <property type="evidence" value="ECO:0007669"/>
    <property type="project" value="UniProtKB-UniRule"/>
</dbReference>
<evidence type="ECO:0000256" key="8">
    <source>
        <dbReference type="ARBA" id="ARBA00023002"/>
    </source>
</evidence>
<protein>
    <recommendedName>
        <fullName evidence="5 13">Inositol oxygenase</fullName>
        <ecNumber evidence="4 13">1.13.99.1</ecNumber>
    </recommendedName>
    <alternativeName>
        <fullName evidence="10 13">Myo-inositol oxygenase</fullName>
    </alternativeName>
</protein>
<evidence type="ECO:0000256" key="5">
    <source>
        <dbReference type="ARBA" id="ARBA00019269"/>
    </source>
</evidence>
<evidence type="ECO:0000256" key="10">
    <source>
        <dbReference type="ARBA" id="ARBA00029668"/>
    </source>
</evidence>
<feature type="binding site" evidence="12">
    <location>
        <position position="162"/>
    </location>
    <ligand>
        <name>Fe cation</name>
        <dbReference type="ChEBI" id="CHEBI:24875"/>
        <label>1</label>
    </ligand>
</feature>
<comment type="catalytic activity">
    <reaction evidence="11 13">
        <text>myo-inositol + O2 = D-glucuronate + H2O + H(+)</text>
        <dbReference type="Rhea" id="RHEA:23696"/>
        <dbReference type="ChEBI" id="CHEBI:15377"/>
        <dbReference type="ChEBI" id="CHEBI:15378"/>
        <dbReference type="ChEBI" id="CHEBI:15379"/>
        <dbReference type="ChEBI" id="CHEBI:17268"/>
        <dbReference type="ChEBI" id="CHEBI:58720"/>
        <dbReference type="EC" id="1.13.99.1"/>
    </reaction>
</comment>
<dbReference type="GO" id="GO:0019310">
    <property type="term" value="P:inositol catabolic process"/>
    <property type="evidence" value="ECO:0007669"/>
    <property type="project" value="UniProtKB-UniRule"/>
</dbReference>
<comment type="pathway">
    <text evidence="2 13">Polyol metabolism; myo-inositol degradation into D-glucuronate; D-glucuronate from myo-inositol: step 1/1.</text>
</comment>
<evidence type="ECO:0000313" key="14">
    <source>
        <dbReference type="EMBL" id="KAJ3199120.1"/>
    </source>
</evidence>
<feature type="binding site" evidence="12">
    <location>
        <position position="67"/>
    </location>
    <ligand>
        <name>Fe cation</name>
        <dbReference type="ChEBI" id="CHEBI:24875"/>
        <label>1</label>
    </ligand>
</feature>
<dbReference type="PANTHER" id="PTHR12588:SF0">
    <property type="entry name" value="INOSITOL OXYGENASE"/>
    <property type="match status" value="1"/>
</dbReference>
<proteinExistence type="inferred from homology"/>
<evidence type="ECO:0000256" key="4">
    <source>
        <dbReference type="ARBA" id="ARBA00011919"/>
    </source>
</evidence>
<feature type="binding site" evidence="12">
    <location>
        <position position="68"/>
    </location>
    <ligand>
        <name>Fe cation</name>
        <dbReference type="ChEBI" id="CHEBI:24875"/>
        <label>1</label>
    </ligand>
</feature>
<comment type="similarity">
    <text evidence="3 13">Belongs to the myo-inositol oxygenase family.</text>
</comment>
<sequence>MTKVEHEFRDYENADLHFGVWEMLIKLNQIIDDSDPDTNLSQIQHAYQAGARKDNQPRWLQLVCLIHDLGKVLALPPYNEPQHFVVGDTFPLGCQFSKNIVYYDFFKNNPDTNNERFNTKFGVYHENIGLENVVMSYGHDEYLYNVVKDYIPKEAAFVIRFHSFYSCHSAGDYQYLLNEDDLKNMEWVKKFNKYDLYTKANEMVDEDSHDIIKYYK</sequence>
<comment type="caution">
    <text evidence="14">The sequence shown here is derived from an EMBL/GenBank/DDBJ whole genome shotgun (WGS) entry which is preliminary data.</text>
</comment>
<dbReference type="AlphaFoldDB" id="A0AAD5TSQ1"/>
<evidence type="ECO:0000313" key="15">
    <source>
        <dbReference type="Proteomes" id="UP001211065"/>
    </source>
</evidence>
<accession>A0AAD5TSQ1</accession>
<feature type="binding site" evidence="12">
    <location>
        <position position="45"/>
    </location>
    <ligand>
        <name>Fe cation</name>
        <dbReference type="ChEBI" id="CHEBI:24875"/>
        <label>1</label>
    </ligand>
</feature>
<keyword evidence="7 12" id="KW-0479">Metal-binding</keyword>
<comment type="subcellular location">
    <subcellularLocation>
        <location evidence="1 13">Cytoplasm</location>
    </subcellularLocation>
</comment>
<organism evidence="14 15">
    <name type="scientific">Clydaea vesicula</name>
    <dbReference type="NCBI Taxonomy" id="447962"/>
    <lineage>
        <taxon>Eukaryota</taxon>
        <taxon>Fungi</taxon>
        <taxon>Fungi incertae sedis</taxon>
        <taxon>Chytridiomycota</taxon>
        <taxon>Chytridiomycota incertae sedis</taxon>
        <taxon>Chytridiomycetes</taxon>
        <taxon>Lobulomycetales</taxon>
        <taxon>Lobulomycetaceae</taxon>
        <taxon>Clydaea</taxon>
    </lineage>
</organism>
<dbReference type="Pfam" id="PF05153">
    <property type="entry name" value="MIOX"/>
    <property type="match status" value="1"/>
</dbReference>
<dbReference type="GO" id="GO:0005737">
    <property type="term" value="C:cytoplasm"/>
    <property type="evidence" value="ECO:0007669"/>
    <property type="project" value="UniProtKB-SubCell"/>
</dbReference>
<keyword evidence="15" id="KW-1185">Reference proteome</keyword>
<dbReference type="EMBL" id="JADGJW010002184">
    <property type="protein sequence ID" value="KAJ3199120.1"/>
    <property type="molecule type" value="Genomic_DNA"/>
</dbReference>
<evidence type="ECO:0000256" key="12">
    <source>
        <dbReference type="PIRSR" id="PIRSR607828-2"/>
    </source>
</evidence>
<keyword evidence="9 12" id="KW-0408">Iron</keyword>
<gene>
    <name evidence="14" type="ORF">HK099_003301</name>
</gene>
<evidence type="ECO:0000256" key="13">
    <source>
        <dbReference type="RuleBase" id="RU367039"/>
    </source>
</evidence>
<name>A0AAD5TSQ1_9FUNG</name>
<dbReference type="GO" id="GO:0005506">
    <property type="term" value="F:iron ion binding"/>
    <property type="evidence" value="ECO:0007669"/>
    <property type="project" value="InterPro"/>
</dbReference>
<evidence type="ECO:0000256" key="2">
    <source>
        <dbReference type="ARBA" id="ARBA00005167"/>
    </source>
</evidence>
<keyword evidence="6 13" id="KW-0963">Cytoplasm</keyword>